<dbReference type="AlphaFoldDB" id="A0A448V102"/>
<name>A0A448V102_9FIRM</name>
<keyword evidence="1" id="KW-0812">Transmembrane</keyword>
<protein>
    <recommendedName>
        <fullName evidence="4">Rod shape-determining protein MreD</fullName>
    </recommendedName>
</protein>
<dbReference type="Proteomes" id="UP000269544">
    <property type="component" value="Chromosome"/>
</dbReference>
<feature type="transmembrane region" description="Helical" evidence="1">
    <location>
        <begin position="47"/>
        <end position="73"/>
    </location>
</feature>
<evidence type="ECO:0000313" key="2">
    <source>
        <dbReference type="EMBL" id="VEJ35362.1"/>
    </source>
</evidence>
<dbReference type="KEGG" id="piv:NCTC13079_00650"/>
<dbReference type="RefSeq" id="WP_126465171.1">
    <property type="nucleotide sequence ID" value="NZ_LR134523.1"/>
</dbReference>
<evidence type="ECO:0008006" key="4">
    <source>
        <dbReference type="Google" id="ProtNLM"/>
    </source>
</evidence>
<dbReference type="EMBL" id="LR134523">
    <property type="protein sequence ID" value="VEJ35362.1"/>
    <property type="molecule type" value="Genomic_DNA"/>
</dbReference>
<proteinExistence type="predicted"/>
<accession>A0A448V102</accession>
<gene>
    <name evidence="2" type="ORF">NCTC13079_00650</name>
</gene>
<keyword evidence="1" id="KW-0472">Membrane</keyword>
<evidence type="ECO:0000256" key="1">
    <source>
        <dbReference type="SAM" id="Phobius"/>
    </source>
</evidence>
<organism evidence="2 3">
    <name type="scientific">Aedoeadaptatus ivorii</name>
    <dbReference type="NCBI Taxonomy" id="54006"/>
    <lineage>
        <taxon>Bacteria</taxon>
        <taxon>Bacillati</taxon>
        <taxon>Bacillota</taxon>
        <taxon>Tissierellia</taxon>
        <taxon>Tissierellales</taxon>
        <taxon>Peptoniphilaceae</taxon>
        <taxon>Aedoeadaptatus</taxon>
    </lineage>
</organism>
<feature type="transmembrane region" description="Helical" evidence="1">
    <location>
        <begin position="94"/>
        <end position="117"/>
    </location>
</feature>
<keyword evidence="1" id="KW-1133">Transmembrane helix</keyword>
<reference evidence="2 3" key="1">
    <citation type="submission" date="2018-12" db="EMBL/GenBank/DDBJ databases">
        <authorList>
            <consortium name="Pathogen Informatics"/>
        </authorList>
    </citation>
    <scope>NUCLEOTIDE SEQUENCE [LARGE SCALE GENOMIC DNA]</scope>
    <source>
        <strain evidence="2 3">NCTC13079</strain>
    </source>
</reference>
<evidence type="ECO:0000313" key="3">
    <source>
        <dbReference type="Proteomes" id="UP000269544"/>
    </source>
</evidence>
<keyword evidence="3" id="KW-1185">Reference proteome</keyword>
<dbReference type="OrthoDB" id="1696619at2"/>
<feature type="transmembrane region" description="Helical" evidence="1">
    <location>
        <begin position="129"/>
        <end position="149"/>
    </location>
</feature>
<sequence length="164" mass="18023">MKLLLYVLIFLAPFLYPSMLFQGLPLLLRGYLPFAVAAALFIRSRPLAWGAGIFSAILLDVLLAPAPGIFLLFHALFLGSLYITRGLFFQPSPVGMGVFVAADMLVLEIVYFLLLLILGWKVPSMPANVYVMMPLSTALYTAVFATGAADAQRGYRRMGRNADE</sequence>